<evidence type="ECO:0000256" key="1">
    <source>
        <dbReference type="SAM" id="MobiDB-lite"/>
    </source>
</evidence>
<name>A0A553RPH0_9TELE</name>
<gene>
    <name evidence="2" type="ORF">DNTS_033855</name>
</gene>
<reference evidence="2 3" key="1">
    <citation type="journal article" date="2019" name="Sci. Data">
        <title>Hybrid genome assembly and annotation of Danionella translucida.</title>
        <authorList>
            <person name="Kadobianskyi M."/>
            <person name="Schulze L."/>
            <person name="Schuelke M."/>
            <person name="Judkewitz B."/>
        </authorList>
    </citation>
    <scope>NUCLEOTIDE SEQUENCE [LARGE SCALE GENOMIC DNA]</scope>
    <source>
        <strain evidence="2 3">Bolton</strain>
    </source>
</reference>
<protein>
    <submittedName>
        <fullName evidence="2">Uncharacterized protein</fullName>
    </submittedName>
</protein>
<proteinExistence type="predicted"/>
<dbReference type="Proteomes" id="UP000316079">
    <property type="component" value="Unassembled WGS sequence"/>
</dbReference>
<comment type="caution">
    <text evidence="2">The sequence shown here is derived from an EMBL/GenBank/DDBJ whole genome shotgun (WGS) entry which is preliminary data.</text>
</comment>
<feature type="compositionally biased region" description="Basic and acidic residues" evidence="1">
    <location>
        <begin position="15"/>
        <end position="44"/>
    </location>
</feature>
<feature type="compositionally biased region" description="Basic and acidic residues" evidence="1">
    <location>
        <begin position="58"/>
        <end position="67"/>
    </location>
</feature>
<keyword evidence="3" id="KW-1185">Reference proteome</keyword>
<dbReference type="AlphaFoldDB" id="A0A553RPH0"/>
<accession>A0A553RPH0</accession>
<organism evidence="2 3">
    <name type="scientific">Danionella cerebrum</name>
    <dbReference type="NCBI Taxonomy" id="2873325"/>
    <lineage>
        <taxon>Eukaryota</taxon>
        <taxon>Metazoa</taxon>
        <taxon>Chordata</taxon>
        <taxon>Craniata</taxon>
        <taxon>Vertebrata</taxon>
        <taxon>Euteleostomi</taxon>
        <taxon>Actinopterygii</taxon>
        <taxon>Neopterygii</taxon>
        <taxon>Teleostei</taxon>
        <taxon>Ostariophysi</taxon>
        <taxon>Cypriniformes</taxon>
        <taxon>Danionidae</taxon>
        <taxon>Danioninae</taxon>
        <taxon>Danionella</taxon>
    </lineage>
</organism>
<dbReference type="EMBL" id="SRMA01001524">
    <property type="protein sequence ID" value="TRZ04080.1"/>
    <property type="molecule type" value="Genomic_DNA"/>
</dbReference>
<evidence type="ECO:0000313" key="3">
    <source>
        <dbReference type="Proteomes" id="UP000316079"/>
    </source>
</evidence>
<evidence type="ECO:0000313" key="2">
    <source>
        <dbReference type="EMBL" id="TRZ04080.1"/>
    </source>
</evidence>
<feature type="region of interest" description="Disordered" evidence="1">
    <location>
        <begin position="1"/>
        <end position="67"/>
    </location>
</feature>
<sequence>MPTADEEGSDARSLQTERWHRERERERERERGRERERERERGDAQPDADFTLLSDANAARELRDYFD</sequence>